<keyword evidence="3" id="KW-0963">Cytoplasm</keyword>
<dbReference type="OrthoDB" id="440673at2759"/>
<evidence type="ECO:0000313" key="9">
    <source>
        <dbReference type="Proteomes" id="UP000001307"/>
    </source>
</evidence>
<comment type="similarity">
    <text evidence="2">Belongs to the DCP1 family.</text>
</comment>
<evidence type="ECO:0000256" key="2">
    <source>
        <dbReference type="ARBA" id="ARBA00008778"/>
    </source>
</evidence>
<dbReference type="InParanoid" id="E4XC40"/>
<dbReference type="GO" id="GO:0006397">
    <property type="term" value="P:mRNA processing"/>
    <property type="evidence" value="ECO:0007669"/>
    <property type="project" value="UniProtKB-KW"/>
</dbReference>
<dbReference type="SUPFAM" id="SSF50729">
    <property type="entry name" value="PH domain-like"/>
    <property type="match status" value="1"/>
</dbReference>
<dbReference type="PANTHER" id="PTHR16290:SF0">
    <property type="entry name" value="DECAPPING PROTEIN 1, ISOFORM A"/>
    <property type="match status" value="1"/>
</dbReference>
<feature type="compositionally biased region" description="Polar residues" evidence="7">
    <location>
        <begin position="184"/>
        <end position="196"/>
    </location>
</feature>
<evidence type="ECO:0000256" key="1">
    <source>
        <dbReference type="ARBA" id="ARBA00004496"/>
    </source>
</evidence>
<comment type="subcellular location">
    <subcellularLocation>
        <location evidence="1">Cytoplasm</location>
    </subcellularLocation>
</comment>
<dbReference type="GO" id="GO:0140933">
    <property type="term" value="F:5'-(N(7)-methylguanosine 5'-triphospho)-[mRNA] hydrolase activity"/>
    <property type="evidence" value="ECO:0007669"/>
    <property type="project" value="UniProtKB-EC"/>
</dbReference>
<dbReference type="InterPro" id="IPR010334">
    <property type="entry name" value="Dcp1"/>
</dbReference>
<dbReference type="GO" id="GO:0031087">
    <property type="term" value="P:deadenylation-independent decapping of nuclear-transcribed mRNA"/>
    <property type="evidence" value="ECO:0007669"/>
    <property type="project" value="TreeGrafter"/>
</dbReference>
<evidence type="ECO:0000313" key="8">
    <source>
        <dbReference type="EMBL" id="CBY09165.1"/>
    </source>
</evidence>
<accession>E4XC40</accession>
<dbReference type="CDD" id="cd09804">
    <property type="entry name" value="Dcp1"/>
    <property type="match status" value="1"/>
</dbReference>
<keyword evidence="9" id="KW-1185">Reference proteome</keyword>
<dbReference type="GO" id="GO:0003729">
    <property type="term" value="F:mRNA binding"/>
    <property type="evidence" value="ECO:0007669"/>
    <property type="project" value="TreeGrafter"/>
</dbReference>
<dbReference type="Pfam" id="PF06058">
    <property type="entry name" value="DCP1"/>
    <property type="match status" value="1"/>
</dbReference>
<sequence>MTTPAEVEARVNLNSLRHQDAEVVEILDHAVSVALYMWDVENNSWTKPEMEGTLFVYSRRVAPFAGFTIMNRLSINNLSEKITNHMNVHIKAPFLLYQSGDMRTVPRGIWFYNQYDCIRITKLIQNYIGTKEPVPNTISVEPVFEPISHSESSEEKESLSSCKDDLMLIMGKVSKSPKTKPTEFLNSQKASPQSPKSVPIPPLTPGKKVDLNLLFSSQFTPIKPATPVQNIDTIEHPYPTSTYASIPGGPQTPIDKRKTDALKSMIGLQNHPASGSSFMTPNGTISQFSKVPHSANSSSNIFSYDVVQNAPTQKLPADLLRTPPPLKSHQKSDSDSSEFNQPMSFAVIESGDDNVSPSSRMSPPSRNTSFNTVPRNLFGRNELPQSTLLSPGAFASTASDGRSSISSSHEDLPAVKMRNGPLFPTLKSKITKTTPVSVPGGQTESSHVSTQFERDVMKRTLLKLIEEDKDFMASFHTAYMKHMAQLRS</sequence>
<dbReference type="InterPro" id="IPR011993">
    <property type="entry name" value="PH-like_dom_sf"/>
</dbReference>
<comment type="catalytic activity">
    <reaction evidence="6">
        <text>a 5'-end (N(7)-methyl 5'-triphosphoguanosine)-ribonucleoside in mRNA + H2O = N(7)-methyl-GDP + a 5'-end phospho-ribonucleoside in mRNA + 2 H(+)</text>
        <dbReference type="Rhea" id="RHEA:67484"/>
        <dbReference type="Rhea" id="RHEA-COMP:15692"/>
        <dbReference type="Rhea" id="RHEA-COMP:17167"/>
        <dbReference type="ChEBI" id="CHEBI:15377"/>
        <dbReference type="ChEBI" id="CHEBI:15378"/>
        <dbReference type="ChEBI" id="CHEBI:63714"/>
        <dbReference type="ChEBI" id="CHEBI:138282"/>
        <dbReference type="ChEBI" id="CHEBI:156461"/>
        <dbReference type="EC" id="3.6.1.62"/>
    </reaction>
    <physiologicalReaction direction="left-to-right" evidence="6">
        <dbReference type="Rhea" id="RHEA:67485"/>
    </physiologicalReaction>
</comment>
<feature type="region of interest" description="Disordered" evidence="7">
    <location>
        <begin position="177"/>
        <end position="201"/>
    </location>
</feature>
<dbReference type="GO" id="GO:0008047">
    <property type="term" value="F:enzyme activator activity"/>
    <property type="evidence" value="ECO:0007669"/>
    <property type="project" value="InterPro"/>
</dbReference>
<dbReference type="EMBL" id="FN653035">
    <property type="protein sequence ID" value="CBY09165.1"/>
    <property type="molecule type" value="Genomic_DNA"/>
</dbReference>
<feature type="region of interest" description="Disordered" evidence="7">
    <location>
        <begin position="316"/>
        <end position="374"/>
    </location>
</feature>
<reference evidence="8" key="1">
    <citation type="journal article" date="2010" name="Science">
        <title>Plasticity of animal genome architecture unmasked by rapid evolution of a pelagic tunicate.</title>
        <authorList>
            <person name="Denoeud F."/>
            <person name="Henriet S."/>
            <person name="Mungpakdee S."/>
            <person name="Aury J.M."/>
            <person name="Da Silva C."/>
            <person name="Brinkmann H."/>
            <person name="Mikhaleva J."/>
            <person name="Olsen L.C."/>
            <person name="Jubin C."/>
            <person name="Canestro C."/>
            <person name="Bouquet J.M."/>
            <person name="Danks G."/>
            <person name="Poulain J."/>
            <person name="Campsteijn C."/>
            <person name="Adamski M."/>
            <person name="Cross I."/>
            <person name="Yadetie F."/>
            <person name="Muffato M."/>
            <person name="Louis A."/>
            <person name="Butcher S."/>
            <person name="Tsagkogeorga G."/>
            <person name="Konrad A."/>
            <person name="Singh S."/>
            <person name="Jensen M.F."/>
            <person name="Cong E.H."/>
            <person name="Eikeseth-Otteraa H."/>
            <person name="Noel B."/>
            <person name="Anthouard V."/>
            <person name="Porcel B.M."/>
            <person name="Kachouri-Lafond R."/>
            <person name="Nishino A."/>
            <person name="Ugolini M."/>
            <person name="Chourrout P."/>
            <person name="Nishida H."/>
            <person name="Aasland R."/>
            <person name="Huzurbazar S."/>
            <person name="Westhof E."/>
            <person name="Delsuc F."/>
            <person name="Lehrach H."/>
            <person name="Reinhardt R."/>
            <person name="Weissenbach J."/>
            <person name="Roy S.W."/>
            <person name="Artiguenave F."/>
            <person name="Postlethwait J.H."/>
            <person name="Manak J.R."/>
            <person name="Thompson E.M."/>
            <person name="Jaillon O."/>
            <person name="Du Pasquier L."/>
            <person name="Boudinot P."/>
            <person name="Liberles D.A."/>
            <person name="Volff J.N."/>
            <person name="Philippe H."/>
            <person name="Lenhard B."/>
            <person name="Roest Crollius H."/>
            <person name="Wincker P."/>
            <person name="Chourrout D."/>
        </authorList>
    </citation>
    <scope>NUCLEOTIDE SEQUENCE [LARGE SCALE GENOMIC DNA]</scope>
</reference>
<name>E4XC40_OIKDI</name>
<dbReference type="GO" id="GO:0000290">
    <property type="term" value="P:deadenylation-dependent decapping of nuclear-transcribed mRNA"/>
    <property type="evidence" value="ECO:0007669"/>
    <property type="project" value="InterPro"/>
</dbReference>
<keyword evidence="4" id="KW-0507">mRNA processing</keyword>
<dbReference type="Gene3D" id="2.30.29.30">
    <property type="entry name" value="Pleckstrin-homology domain (PH domain)/Phosphotyrosine-binding domain (PTB)"/>
    <property type="match status" value="1"/>
</dbReference>
<evidence type="ECO:0000256" key="7">
    <source>
        <dbReference type="SAM" id="MobiDB-lite"/>
    </source>
</evidence>
<gene>
    <name evidence="8" type="ORF">GSOID_T00007692001</name>
</gene>
<evidence type="ECO:0000256" key="3">
    <source>
        <dbReference type="ARBA" id="ARBA00022490"/>
    </source>
</evidence>
<evidence type="ECO:0000256" key="4">
    <source>
        <dbReference type="ARBA" id="ARBA00022664"/>
    </source>
</evidence>
<organism evidence="8">
    <name type="scientific">Oikopleura dioica</name>
    <name type="common">Tunicate</name>
    <dbReference type="NCBI Taxonomy" id="34765"/>
    <lineage>
        <taxon>Eukaryota</taxon>
        <taxon>Metazoa</taxon>
        <taxon>Chordata</taxon>
        <taxon>Tunicata</taxon>
        <taxon>Appendicularia</taxon>
        <taxon>Copelata</taxon>
        <taxon>Oikopleuridae</taxon>
        <taxon>Oikopleura</taxon>
    </lineage>
</organism>
<evidence type="ECO:0000256" key="5">
    <source>
        <dbReference type="ARBA" id="ARBA00026102"/>
    </source>
</evidence>
<dbReference type="AlphaFoldDB" id="E4XC40"/>
<dbReference type="EC" id="3.6.1.62" evidence="5"/>
<feature type="compositionally biased region" description="Low complexity" evidence="7">
    <location>
        <begin position="356"/>
        <end position="366"/>
    </location>
</feature>
<dbReference type="PANTHER" id="PTHR16290">
    <property type="entry name" value="TRANSCRIPTION FACTOR SMIF DECAPPING ENZYME DCP1"/>
    <property type="match status" value="1"/>
</dbReference>
<dbReference type="Proteomes" id="UP000001307">
    <property type="component" value="Unassembled WGS sequence"/>
</dbReference>
<proteinExistence type="inferred from homology"/>
<dbReference type="GO" id="GO:0000932">
    <property type="term" value="C:P-body"/>
    <property type="evidence" value="ECO:0007669"/>
    <property type="project" value="TreeGrafter"/>
</dbReference>
<protein>
    <recommendedName>
        <fullName evidence="5">5'-(N(7)-methylguanosine 5'-triphospho)-[mRNA] hydrolase</fullName>
        <ecNumber evidence="5">3.6.1.62</ecNumber>
    </recommendedName>
</protein>
<evidence type="ECO:0000256" key="6">
    <source>
        <dbReference type="ARBA" id="ARBA00047661"/>
    </source>
</evidence>